<dbReference type="AlphaFoldDB" id="A0A3M0SL97"/>
<evidence type="ECO:0000313" key="1">
    <source>
        <dbReference type="EMBL" id="RMC99193.1"/>
    </source>
</evidence>
<comment type="caution">
    <text evidence="1">The sequence shown here is derived from an EMBL/GenBank/DDBJ whole genome shotgun (WGS) entry which is preliminary data.</text>
</comment>
<proteinExistence type="predicted"/>
<sequence length="106" mass="12342">MNECKQILNVIDEVQKSIQELFFSGFNTPSDFVIDEFLRLGLVLESCGMSYGSQKLNSIHDKLKSKRHSFDFNYSECVKEYCELNEYCIICKKRLNILNLKTKISS</sequence>
<reference evidence="1 2" key="1">
    <citation type="submission" date="2018-10" db="EMBL/GenBank/DDBJ databases">
        <title>Genome-centric metagenomics revealed C2 chemical producing, CO utilizing Clostridium with novel acetogenic gene cluster.</title>
        <authorList>
            <person name="Kang H."/>
            <person name="Park B."/>
            <person name="Choi I.G."/>
            <person name="Chang I.S."/>
        </authorList>
    </citation>
    <scope>NUCLEOTIDE SEQUENCE [LARGE SCALE GENOMIC DNA]</scope>
    <source>
        <strain evidence="1 2">H21-9</strain>
    </source>
</reference>
<accession>A0A3M0SL97</accession>
<protein>
    <submittedName>
        <fullName evidence="1">Uncharacterized protein</fullName>
    </submittedName>
</protein>
<dbReference type="EMBL" id="RFAQ01000041">
    <property type="protein sequence ID" value="RMC99193.1"/>
    <property type="molecule type" value="Genomic_DNA"/>
</dbReference>
<gene>
    <name evidence="1" type="ORF">D9O40_12250</name>
</gene>
<name>A0A3M0SL97_9CLOT</name>
<evidence type="ECO:0000313" key="2">
    <source>
        <dbReference type="Proteomes" id="UP000277999"/>
    </source>
</evidence>
<dbReference type="RefSeq" id="WP_013237320.1">
    <property type="nucleotide sequence ID" value="NZ_CP110420.1"/>
</dbReference>
<organism evidence="1 2">
    <name type="scientific">Clostridium autoethanogenum</name>
    <dbReference type="NCBI Taxonomy" id="84023"/>
    <lineage>
        <taxon>Bacteria</taxon>
        <taxon>Bacillati</taxon>
        <taxon>Bacillota</taxon>
        <taxon>Clostridia</taxon>
        <taxon>Eubacteriales</taxon>
        <taxon>Clostridiaceae</taxon>
        <taxon>Clostridium</taxon>
    </lineage>
</organism>
<dbReference type="Proteomes" id="UP000277999">
    <property type="component" value="Unassembled WGS sequence"/>
</dbReference>